<organism evidence="2 3">
    <name type="scientific">Agrocybe pediades</name>
    <dbReference type="NCBI Taxonomy" id="84607"/>
    <lineage>
        <taxon>Eukaryota</taxon>
        <taxon>Fungi</taxon>
        <taxon>Dikarya</taxon>
        <taxon>Basidiomycota</taxon>
        <taxon>Agaricomycotina</taxon>
        <taxon>Agaricomycetes</taxon>
        <taxon>Agaricomycetidae</taxon>
        <taxon>Agaricales</taxon>
        <taxon>Agaricineae</taxon>
        <taxon>Strophariaceae</taxon>
        <taxon>Agrocybe</taxon>
    </lineage>
</organism>
<evidence type="ECO:0000256" key="1">
    <source>
        <dbReference type="SAM" id="MobiDB-lite"/>
    </source>
</evidence>
<feature type="region of interest" description="Disordered" evidence="1">
    <location>
        <begin position="45"/>
        <end position="77"/>
    </location>
</feature>
<dbReference type="EMBL" id="JAACJL010000001">
    <property type="protein sequence ID" value="KAF4623409.1"/>
    <property type="molecule type" value="Genomic_DNA"/>
</dbReference>
<dbReference type="Proteomes" id="UP000521872">
    <property type="component" value="Unassembled WGS sequence"/>
</dbReference>
<accession>A0A8H4R6Y9</accession>
<reference evidence="2 3" key="1">
    <citation type="submission" date="2019-12" db="EMBL/GenBank/DDBJ databases">
        <authorList>
            <person name="Floudas D."/>
            <person name="Bentzer J."/>
            <person name="Ahren D."/>
            <person name="Johansson T."/>
            <person name="Persson P."/>
            <person name="Tunlid A."/>
        </authorList>
    </citation>
    <scope>NUCLEOTIDE SEQUENCE [LARGE SCALE GENOMIC DNA]</scope>
    <source>
        <strain evidence="2 3">CBS 102.39</strain>
    </source>
</reference>
<evidence type="ECO:0000313" key="2">
    <source>
        <dbReference type="EMBL" id="KAF4623409.1"/>
    </source>
</evidence>
<proteinExistence type="predicted"/>
<comment type="caution">
    <text evidence="2">The sequence shown here is derived from an EMBL/GenBank/DDBJ whole genome shotgun (WGS) entry which is preliminary data.</text>
</comment>
<sequence length="216" mass="23995">MFLSHPRSGLPRSSRICSHRAASRIYGLESACAWTRWQEDFEEEFAETMTGTSDSESNTRYGPSIPPHGNDDEDRTGTTLDEEEILSYSLLTHCALSRLSTPSSSGRICLPTLDDGVQLGTLLHVYVITNGWLSYMKQLSSLAFRDMRIVDAEFLMGGIRGMRSRNDGGFTRWEGGLSSLLIWVLLRGQRRSSAMGLSANVIMLRLVQGSTSSYSI</sequence>
<evidence type="ECO:0000313" key="3">
    <source>
        <dbReference type="Proteomes" id="UP000521872"/>
    </source>
</evidence>
<protein>
    <submittedName>
        <fullName evidence="2">Uncharacterized protein</fullName>
    </submittedName>
</protein>
<gene>
    <name evidence="2" type="ORF">D9613_002412</name>
</gene>
<name>A0A8H4R6Y9_9AGAR</name>
<feature type="compositionally biased region" description="Polar residues" evidence="1">
    <location>
        <begin position="49"/>
        <end position="61"/>
    </location>
</feature>
<keyword evidence="3" id="KW-1185">Reference proteome</keyword>
<dbReference type="AlphaFoldDB" id="A0A8H4R6Y9"/>